<evidence type="ECO:0000313" key="3">
    <source>
        <dbReference type="Proteomes" id="UP000479710"/>
    </source>
</evidence>
<evidence type="ECO:0000313" key="2">
    <source>
        <dbReference type="EMBL" id="KAF0905173.1"/>
    </source>
</evidence>
<name>A0A6G1D0B4_9ORYZ</name>
<dbReference type="AlphaFoldDB" id="A0A6G1D0B4"/>
<accession>A0A6G1D0B4</accession>
<keyword evidence="3" id="KW-1185">Reference proteome</keyword>
<feature type="compositionally biased region" description="Low complexity" evidence="1">
    <location>
        <begin position="25"/>
        <end position="37"/>
    </location>
</feature>
<feature type="region of interest" description="Disordered" evidence="1">
    <location>
        <begin position="15"/>
        <end position="38"/>
    </location>
</feature>
<sequence>MEWLRPTMAAVICSGENTEGGMAADPSGSDGDTTTTPEVAGDAVVEDGASRIAGDETVVEAAEESMIGKVSDTKLVLDSTNGAVPSRRGGGVGQQYGREYFLLAAVVGQVLCCYALSL</sequence>
<gene>
    <name evidence="2" type="ORF">E2562_000969</name>
</gene>
<proteinExistence type="predicted"/>
<evidence type="ECO:0000256" key="1">
    <source>
        <dbReference type="SAM" id="MobiDB-lite"/>
    </source>
</evidence>
<dbReference type="EMBL" id="SPHZ02000007">
    <property type="protein sequence ID" value="KAF0905173.1"/>
    <property type="molecule type" value="Genomic_DNA"/>
</dbReference>
<organism evidence="2 3">
    <name type="scientific">Oryza meyeriana var. granulata</name>
    <dbReference type="NCBI Taxonomy" id="110450"/>
    <lineage>
        <taxon>Eukaryota</taxon>
        <taxon>Viridiplantae</taxon>
        <taxon>Streptophyta</taxon>
        <taxon>Embryophyta</taxon>
        <taxon>Tracheophyta</taxon>
        <taxon>Spermatophyta</taxon>
        <taxon>Magnoliopsida</taxon>
        <taxon>Liliopsida</taxon>
        <taxon>Poales</taxon>
        <taxon>Poaceae</taxon>
        <taxon>BOP clade</taxon>
        <taxon>Oryzoideae</taxon>
        <taxon>Oryzeae</taxon>
        <taxon>Oryzinae</taxon>
        <taxon>Oryza</taxon>
        <taxon>Oryza meyeriana</taxon>
    </lineage>
</organism>
<comment type="caution">
    <text evidence="2">The sequence shown here is derived from an EMBL/GenBank/DDBJ whole genome shotgun (WGS) entry which is preliminary data.</text>
</comment>
<dbReference type="Proteomes" id="UP000479710">
    <property type="component" value="Unassembled WGS sequence"/>
</dbReference>
<reference evidence="2 3" key="1">
    <citation type="submission" date="2019-11" db="EMBL/GenBank/DDBJ databases">
        <title>Whole genome sequence of Oryza granulata.</title>
        <authorList>
            <person name="Li W."/>
        </authorList>
    </citation>
    <scope>NUCLEOTIDE SEQUENCE [LARGE SCALE GENOMIC DNA]</scope>
    <source>
        <strain evidence="3">cv. Menghai</strain>
        <tissue evidence="2">Leaf</tissue>
    </source>
</reference>
<protein>
    <submittedName>
        <fullName evidence="2">Uncharacterized protein</fullName>
    </submittedName>
</protein>